<evidence type="ECO:0000256" key="2">
    <source>
        <dbReference type="ARBA" id="ARBA00022448"/>
    </source>
</evidence>
<feature type="domain" description="Zinc finger PHD-type" evidence="9">
    <location>
        <begin position="71"/>
        <end position="148"/>
    </location>
</feature>
<sequence length="597" mass="67956">MITCDECKDICGGFIYVCEQCNFKLDVKCAALTSHKTGVSLEKERVTELHHFSHQHMLFFCYYNDPIKETRCRICELPIFGPAYFCHLSCYFIVHESCFRLPQKIQVPFHLNHMLVIQQPWEHSNPQCYACPLNISSDDFAYSCEDCQLNLHPICANYLKRPLKCESHLDDLYYFGTDYQLLCAKSSPSWETHFACHKCGNICKGEPFYRCLECSINFHLKCVPAPNTVKSKYHLHPLTLTDSLVEDDSGKYYCDFCEEERNPKDHVYYCKECDGQTIAHIECVLTRKISQKKRREELQPQSIFPAVEEKLGTIPAMVSGVWSDDRYLQLKATTQFRKLLSIEPSQPIDQVIQAGVVPRFVEFLEREDFPQLQFEAAWALTIIASTTSETSKVVIDNGAVPIFVKLLGSPRADVSEQSMRALGNIAGDSPATRDVVLGHGALLPLLAHLNENAKLSVLRIATWTLSMFLRGKPRPCFHQVKPALPTLARLIHSNDEQVLCDACWAFSYLSDGTNDEIQGVVEADVCGRLVELLLHPCLLVLEPALRTVGNITSRDDAQTQVLKSLFYFDYSLHIYNMNHSVFSHIWVNLDATQCHAF</sequence>
<evidence type="ECO:0000313" key="11">
    <source>
        <dbReference type="Proteomes" id="UP000436088"/>
    </source>
</evidence>
<feature type="repeat" description="ARM" evidence="8">
    <location>
        <begin position="398"/>
        <end position="440"/>
    </location>
</feature>
<dbReference type="SMART" id="SM00185">
    <property type="entry name" value="ARM"/>
    <property type="match status" value="5"/>
</dbReference>
<name>A0A6A3BBE6_HIBSY</name>
<dbReference type="GO" id="GO:0015031">
    <property type="term" value="P:protein transport"/>
    <property type="evidence" value="ECO:0007669"/>
    <property type="project" value="UniProtKB-KW"/>
</dbReference>
<evidence type="ECO:0000256" key="7">
    <source>
        <dbReference type="ARBA" id="ARBA00022927"/>
    </source>
</evidence>
<evidence type="ECO:0000313" key="10">
    <source>
        <dbReference type="EMBL" id="KAE8712442.1"/>
    </source>
</evidence>
<dbReference type="InterPro" id="IPR046349">
    <property type="entry name" value="C1-like_sf"/>
</dbReference>
<dbReference type="PROSITE" id="PS50176">
    <property type="entry name" value="ARM_REPEAT"/>
    <property type="match status" value="2"/>
</dbReference>
<dbReference type="PANTHER" id="PTHR23316">
    <property type="entry name" value="IMPORTIN ALPHA"/>
    <property type="match status" value="1"/>
</dbReference>
<evidence type="ECO:0000256" key="4">
    <source>
        <dbReference type="ARBA" id="ARBA00022737"/>
    </source>
</evidence>
<keyword evidence="11" id="KW-1185">Reference proteome</keyword>
<dbReference type="SMART" id="SM00249">
    <property type="entry name" value="PHD"/>
    <property type="match status" value="2"/>
</dbReference>
<accession>A0A6A3BBE6</accession>
<gene>
    <name evidence="10" type="ORF">F3Y22_tig00110257pilonHSYRG00166</name>
</gene>
<dbReference type="Pfam" id="PF00514">
    <property type="entry name" value="Arm"/>
    <property type="match status" value="4"/>
</dbReference>
<dbReference type="InterPro" id="IPR004146">
    <property type="entry name" value="DC1"/>
</dbReference>
<protein>
    <submittedName>
        <fullName evidence="10">Importin subunit alpha-2</fullName>
    </submittedName>
</protein>
<organism evidence="10 11">
    <name type="scientific">Hibiscus syriacus</name>
    <name type="common">Rose of Sharon</name>
    <dbReference type="NCBI Taxonomy" id="106335"/>
    <lineage>
        <taxon>Eukaryota</taxon>
        <taxon>Viridiplantae</taxon>
        <taxon>Streptophyta</taxon>
        <taxon>Embryophyta</taxon>
        <taxon>Tracheophyta</taxon>
        <taxon>Spermatophyta</taxon>
        <taxon>Magnoliopsida</taxon>
        <taxon>eudicotyledons</taxon>
        <taxon>Gunneridae</taxon>
        <taxon>Pentapetalae</taxon>
        <taxon>rosids</taxon>
        <taxon>malvids</taxon>
        <taxon>Malvales</taxon>
        <taxon>Malvaceae</taxon>
        <taxon>Malvoideae</taxon>
        <taxon>Hibiscus</taxon>
    </lineage>
</organism>
<reference evidence="10" key="1">
    <citation type="submission" date="2019-09" db="EMBL/GenBank/DDBJ databases">
        <title>Draft genome information of white flower Hibiscus syriacus.</title>
        <authorList>
            <person name="Kim Y.-M."/>
        </authorList>
    </citation>
    <scope>NUCLEOTIDE SEQUENCE [LARGE SCALE GENOMIC DNA]</scope>
    <source>
        <strain evidence="10">YM2019G1</strain>
    </source>
</reference>
<keyword evidence="5" id="KW-0863">Zinc-finger</keyword>
<feature type="domain" description="Zinc finger PHD-type" evidence="9">
    <location>
        <begin position="195"/>
        <end position="258"/>
    </location>
</feature>
<dbReference type="InterPro" id="IPR000225">
    <property type="entry name" value="Armadillo"/>
</dbReference>
<dbReference type="InterPro" id="IPR016024">
    <property type="entry name" value="ARM-type_fold"/>
</dbReference>
<evidence type="ECO:0000256" key="6">
    <source>
        <dbReference type="ARBA" id="ARBA00022833"/>
    </source>
</evidence>
<dbReference type="AlphaFoldDB" id="A0A6A3BBE6"/>
<dbReference type="Gene3D" id="1.25.10.10">
    <property type="entry name" value="Leucine-rich Repeat Variant"/>
    <property type="match status" value="1"/>
</dbReference>
<comment type="similarity">
    <text evidence="1">Belongs to the importin alpha family.</text>
</comment>
<proteinExistence type="inferred from homology"/>
<feature type="repeat" description="ARM" evidence="8">
    <location>
        <begin position="355"/>
        <end position="398"/>
    </location>
</feature>
<evidence type="ECO:0000256" key="5">
    <source>
        <dbReference type="ARBA" id="ARBA00022771"/>
    </source>
</evidence>
<keyword evidence="2" id="KW-0813">Transport</keyword>
<dbReference type="SUPFAM" id="SSF48371">
    <property type="entry name" value="ARM repeat"/>
    <property type="match status" value="1"/>
</dbReference>
<dbReference type="Proteomes" id="UP000436088">
    <property type="component" value="Unassembled WGS sequence"/>
</dbReference>
<evidence type="ECO:0000256" key="8">
    <source>
        <dbReference type="PROSITE-ProRule" id="PRU00259"/>
    </source>
</evidence>
<dbReference type="InterPro" id="IPR001965">
    <property type="entry name" value="Znf_PHD"/>
</dbReference>
<evidence type="ECO:0000259" key="9">
    <source>
        <dbReference type="SMART" id="SM00249"/>
    </source>
</evidence>
<keyword evidence="4" id="KW-0677">Repeat</keyword>
<comment type="caution">
    <text evidence="10">The sequence shown here is derived from an EMBL/GenBank/DDBJ whole genome shotgun (WGS) entry which is preliminary data.</text>
</comment>
<keyword evidence="3" id="KW-0479">Metal-binding</keyword>
<evidence type="ECO:0000256" key="1">
    <source>
        <dbReference type="ARBA" id="ARBA00010394"/>
    </source>
</evidence>
<evidence type="ECO:0000256" key="3">
    <source>
        <dbReference type="ARBA" id="ARBA00022723"/>
    </source>
</evidence>
<keyword evidence="6" id="KW-0862">Zinc</keyword>
<dbReference type="Pfam" id="PF03107">
    <property type="entry name" value="C1_2"/>
    <property type="match status" value="3"/>
</dbReference>
<dbReference type="InterPro" id="IPR011989">
    <property type="entry name" value="ARM-like"/>
</dbReference>
<dbReference type="SUPFAM" id="SSF57889">
    <property type="entry name" value="Cysteine-rich domain"/>
    <property type="match status" value="3"/>
</dbReference>
<keyword evidence="7" id="KW-0653">Protein transport</keyword>
<dbReference type="EMBL" id="VEPZ02000897">
    <property type="protein sequence ID" value="KAE8712442.1"/>
    <property type="molecule type" value="Genomic_DNA"/>
</dbReference>
<dbReference type="GO" id="GO:0008270">
    <property type="term" value="F:zinc ion binding"/>
    <property type="evidence" value="ECO:0007669"/>
    <property type="project" value="UniProtKB-KW"/>
</dbReference>